<feature type="transmembrane region" description="Helical" evidence="1">
    <location>
        <begin position="36"/>
        <end position="54"/>
    </location>
</feature>
<dbReference type="PANTHER" id="PTHR37814">
    <property type="entry name" value="CONSERVED MEMBRANE PROTEIN"/>
    <property type="match status" value="1"/>
</dbReference>
<dbReference type="InterPro" id="IPR038728">
    <property type="entry name" value="YkvI-like"/>
</dbReference>
<protein>
    <recommendedName>
        <fullName evidence="4">Membrane protein YkvI</fullName>
    </recommendedName>
</protein>
<evidence type="ECO:0008006" key="4">
    <source>
        <dbReference type="Google" id="ProtNLM"/>
    </source>
</evidence>
<gene>
    <name evidence="2" type="ORF">BR63_13060</name>
</gene>
<feature type="transmembrane region" description="Helical" evidence="1">
    <location>
        <begin position="85"/>
        <end position="110"/>
    </location>
</feature>
<keyword evidence="1" id="KW-0472">Membrane</keyword>
<dbReference type="AlphaFoldDB" id="A0A7G6E4Z7"/>
<keyword evidence="1" id="KW-1133">Transmembrane helix</keyword>
<accession>A0A7G6E4Z7</accession>
<evidence type="ECO:0000313" key="3">
    <source>
        <dbReference type="Proteomes" id="UP000515847"/>
    </source>
</evidence>
<dbReference type="OrthoDB" id="4424890at2"/>
<dbReference type="KEGG" id="tfr:BR63_13060"/>
<dbReference type="PANTHER" id="PTHR37814:SF1">
    <property type="entry name" value="MEMBRANE PROTEIN"/>
    <property type="match status" value="1"/>
</dbReference>
<dbReference type="Proteomes" id="UP000515847">
    <property type="component" value="Chromosome"/>
</dbReference>
<evidence type="ECO:0000256" key="1">
    <source>
        <dbReference type="SAM" id="Phobius"/>
    </source>
</evidence>
<feature type="transmembrane region" description="Helical" evidence="1">
    <location>
        <begin position="321"/>
        <end position="339"/>
    </location>
</feature>
<evidence type="ECO:0000313" key="2">
    <source>
        <dbReference type="EMBL" id="QNB47151.1"/>
    </source>
</evidence>
<dbReference type="EMBL" id="CP045798">
    <property type="protein sequence ID" value="QNB47151.1"/>
    <property type="molecule type" value="Genomic_DNA"/>
</dbReference>
<keyword evidence="1" id="KW-0812">Transmembrane</keyword>
<feature type="transmembrane region" description="Helical" evidence="1">
    <location>
        <begin position="143"/>
        <end position="163"/>
    </location>
</feature>
<reference evidence="2 3" key="1">
    <citation type="journal article" date="2019" name="Front. Microbiol.">
        <title>Thermoanaerosceptrum fracticalcis gen. nov. sp. nov., a Novel Fumarate-Fermenting Microorganism From a Deep Fractured Carbonate Aquifer of the US Great Basin.</title>
        <authorList>
            <person name="Hamilton-Brehm S.D."/>
            <person name="Stewart L.E."/>
            <person name="Zavarin M."/>
            <person name="Caldwell M."/>
            <person name="Lawson P.A."/>
            <person name="Onstott T.C."/>
            <person name="Grzymski J."/>
            <person name="Neveux I."/>
            <person name="Lollar B.S."/>
            <person name="Russell C.E."/>
            <person name="Moser D.P."/>
        </authorList>
    </citation>
    <scope>NUCLEOTIDE SEQUENCE [LARGE SCALE GENOMIC DNA]</scope>
    <source>
        <strain evidence="2 3">DRI-13</strain>
    </source>
</reference>
<sequence>MSTKISPFQVAATYIGTVVGAGFASGQEVLQFFGYFGPWGIAGLFLAGILFFYFGQIILRLGHELEADSHVPVIHYAGGKWLGTLIDYVITFFLFGALTAMVAGAGSIFFEQFRLSPLWGNALMVVATLVTVLAGISGVITAISFVVPLLLAAVLGISLYTLAVTGFDNITLTSAGTPAVPRWPLAAIVYVSYNLVMAVAILAPMGKAAEKRVLRQGALLGGLGLGVGALAILLAVLATLPGSAKFSIPMIYVAGQISPWVQTIYSIVLFAEVYTTAVGSLYGFVVRLAEPDSPRIPYIAVGASIGAFVASQFGFTNLVRVLYPAVGYAGLLMLAGLLYRTWGERLVPQPAFRKKPAQKEQPGKEEENK</sequence>
<feature type="transmembrane region" description="Helical" evidence="1">
    <location>
        <begin position="183"/>
        <end position="205"/>
    </location>
</feature>
<dbReference type="RefSeq" id="WP_034422648.1">
    <property type="nucleotide sequence ID" value="NZ_CP045798.1"/>
</dbReference>
<feature type="transmembrane region" description="Helical" evidence="1">
    <location>
        <begin position="260"/>
        <end position="284"/>
    </location>
</feature>
<organism evidence="2 3">
    <name type="scientific">Thermanaerosceptrum fracticalcis</name>
    <dbReference type="NCBI Taxonomy" id="1712410"/>
    <lineage>
        <taxon>Bacteria</taxon>
        <taxon>Bacillati</taxon>
        <taxon>Bacillota</taxon>
        <taxon>Clostridia</taxon>
        <taxon>Eubacteriales</taxon>
        <taxon>Peptococcaceae</taxon>
        <taxon>Thermanaerosceptrum</taxon>
    </lineage>
</organism>
<feature type="transmembrane region" description="Helical" evidence="1">
    <location>
        <begin position="296"/>
        <end position="315"/>
    </location>
</feature>
<proteinExistence type="predicted"/>
<feature type="transmembrane region" description="Helical" evidence="1">
    <location>
        <begin position="116"/>
        <end position="136"/>
    </location>
</feature>
<keyword evidence="3" id="KW-1185">Reference proteome</keyword>
<feature type="transmembrane region" description="Helical" evidence="1">
    <location>
        <begin position="217"/>
        <end position="240"/>
    </location>
</feature>
<name>A0A7G6E4Z7_THEFR</name>